<gene>
    <name evidence="2" type="ORF">Pmar_PMAR010005</name>
</gene>
<dbReference type="AlphaFoldDB" id="C5KYI8"/>
<evidence type="ECO:0000313" key="3">
    <source>
        <dbReference type="Proteomes" id="UP000007800"/>
    </source>
</evidence>
<evidence type="ECO:0000256" key="1">
    <source>
        <dbReference type="SAM" id="MobiDB-lite"/>
    </source>
</evidence>
<evidence type="ECO:0000313" key="2">
    <source>
        <dbReference type="EMBL" id="EER10455.1"/>
    </source>
</evidence>
<feature type="compositionally biased region" description="Low complexity" evidence="1">
    <location>
        <begin position="42"/>
        <end position="63"/>
    </location>
</feature>
<dbReference type="OMA" id="YFYKANF"/>
<keyword evidence="3" id="KW-1185">Reference proteome</keyword>
<sequence>MLRSQAGLLTRPLRLLTASNRVLPLCNRRLTFCTKASDKVENTSTSTSSGSSSSSNGSTTNKNNKPDFWAGPKMLLSTVGSIGVLYVSYYFYKANFDVERTKQLLKQQYQQWPLYPPPGPSQAELITRVDHAGLNQEMMDTLSTWFLYEDNRRQHGVSRQFIIETCREVLQLLDSPDRNFGDDLNAKCDAVVDDFVAQGVGRSDEEKRLSGCTVNEVSRLLSALFEIHGGGDDIQEKAKNNLIDEVSRTYREQVEMARAFQDAIKFEPLPDISEDEADRAVLVLELEQYQTELDEGKCDDGRKQWLQEEIKEVKKLLNEMKK</sequence>
<dbReference type="GeneID" id="9038406"/>
<organism evidence="3">
    <name type="scientific">Perkinsus marinus (strain ATCC 50983 / TXsc)</name>
    <dbReference type="NCBI Taxonomy" id="423536"/>
    <lineage>
        <taxon>Eukaryota</taxon>
        <taxon>Sar</taxon>
        <taxon>Alveolata</taxon>
        <taxon>Perkinsozoa</taxon>
        <taxon>Perkinsea</taxon>
        <taxon>Perkinsida</taxon>
        <taxon>Perkinsidae</taxon>
        <taxon>Perkinsus</taxon>
    </lineage>
</organism>
<dbReference type="EMBL" id="GG677420">
    <property type="protein sequence ID" value="EER10455.1"/>
    <property type="molecule type" value="Genomic_DNA"/>
</dbReference>
<proteinExistence type="predicted"/>
<dbReference type="InParanoid" id="C5KYI8"/>
<accession>C5KYI8</accession>
<name>C5KYI8_PERM5</name>
<dbReference type="OrthoDB" id="437309at2759"/>
<feature type="region of interest" description="Disordered" evidence="1">
    <location>
        <begin position="41"/>
        <end position="63"/>
    </location>
</feature>
<reference evidence="2 3" key="1">
    <citation type="submission" date="2008-07" db="EMBL/GenBank/DDBJ databases">
        <authorList>
            <person name="El-Sayed N."/>
            <person name="Caler E."/>
            <person name="Inman J."/>
            <person name="Amedeo P."/>
            <person name="Hass B."/>
            <person name="Wortman J."/>
        </authorList>
    </citation>
    <scope>NUCLEOTIDE SEQUENCE [LARGE SCALE GENOMIC DNA]</scope>
    <source>
        <strain evidence="3">ATCC 50983 / TXsc</strain>
    </source>
</reference>
<dbReference type="Proteomes" id="UP000007800">
    <property type="component" value="Unassembled WGS sequence"/>
</dbReference>
<dbReference type="RefSeq" id="XP_002778660.1">
    <property type="nucleotide sequence ID" value="XM_002778614.1"/>
</dbReference>
<protein>
    <submittedName>
        <fullName evidence="2">Uncharacterized protein</fullName>
    </submittedName>
</protein>